<dbReference type="InterPro" id="IPR029035">
    <property type="entry name" value="DHS-like_NAD/FAD-binding_dom"/>
</dbReference>
<dbReference type="PIRSF" id="PIRSF036565">
    <property type="entry name" value="Pyruvt_ip_decrb"/>
    <property type="match status" value="1"/>
</dbReference>
<reference key="2">
    <citation type="submission" date="2011-08" db="EMBL/GenBank/DDBJ databases">
        <title>Genome sequence of Naumovozyma castellii.</title>
        <authorList>
            <person name="Gordon J.L."/>
            <person name="Armisen D."/>
            <person name="Proux-Wera E."/>
            <person name="OhEigeartaigh S.S."/>
            <person name="Byrne K.P."/>
            <person name="Wolfe K.H."/>
        </authorList>
    </citation>
    <scope>NUCLEOTIDE SEQUENCE</scope>
    <source>
        <strain>Type strain:CBS 4309</strain>
    </source>
</reference>
<dbReference type="FunFam" id="3.40.50.970:FF:000019">
    <property type="entry name" value="Pyruvate decarboxylase isozyme"/>
    <property type="match status" value="1"/>
</dbReference>
<evidence type="ECO:0000256" key="8">
    <source>
        <dbReference type="PIRSR" id="PIRSR036565-1"/>
    </source>
</evidence>
<dbReference type="InParanoid" id="G0V8E3"/>
<dbReference type="SUPFAM" id="SSF52518">
    <property type="entry name" value="Thiamin diphosphate-binding fold (THDP-binding)"/>
    <property type="match status" value="2"/>
</dbReference>
<dbReference type="RefSeq" id="XP_003674122.1">
    <property type="nucleotide sequence ID" value="XM_003674074.1"/>
</dbReference>
<accession>G0V8E3</accession>
<dbReference type="Gene3D" id="3.40.50.1220">
    <property type="entry name" value="TPP-binding domain"/>
    <property type="match status" value="1"/>
</dbReference>
<organism evidence="14 15">
    <name type="scientific">Naumovozyma castellii</name>
    <name type="common">Yeast</name>
    <name type="synonym">Saccharomyces castellii</name>
    <dbReference type="NCBI Taxonomy" id="27288"/>
    <lineage>
        <taxon>Eukaryota</taxon>
        <taxon>Fungi</taxon>
        <taxon>Dikarya</taxon>
        <taxon>Ascomycota</taxon>
        <taxon>Saccharomycotina</taxon>
        <taxon>Saccharomycetes</taxon>
        <taxon>Saccharomycetales</taxon>
        <taxon>Saccharomycetaceae</taxon>
        <taxon>Naumovozyma</taxon>
    </lineage>
</organism>
<dbReference type="GO" id="GO:0006552">
    <property type="term" value="P:L-leucine catabolic process"/>
    <property type="evidence" value="ECO:0007669"/>
    <property type="project" value="EnsemblFungi"/>
</dbReference>
<keyword evidence="15" id="KW-1185">Reference proteome</keyword>
<keyword evidence="4" id="KW-0210">Decarboxylase</keyword>
<dbReference type="FunCoup" id="G0V8E3">
    <property type="interactions" value="71"/>
</dbReference>
<dbReference type="PANTHER" id="PTHR43452">
    <property type="entry name" value="PYRUVATE DECARBOXYLASE"/>
    <property type="match status" value="1"/>
</dbReference>
<dbReference type="SUPFAM" id="SSF52467">
    <property type="entry name" value="DHS-like NAD/FAD-binding domain"/>
    <property type="match status" value="1"/>
</dbReference>
<dbReference type="GO" id="GO:0000287">
    <property type="term" value="F:magnesium ion binding"/>
    <property type="evidence" value="ECO:0007669"/>
    <property type="project" value="InterPro"/>
</dbReference>
<dbReference type="OMA" id="AQEISVM"/>
<evidence type="ECO:0000256" key="10">
    <source>
        <dbReference type="RuleBase" id="RU362132"/>
    </source>
</evidence>
<dbReference type="GO" id="GO:0006569">
    <property type="term" value="P:L-tryptophan catabolic process"/>
    <property type="evidence" value="ECO:0007669"/>
    <property type="project" value="EnsemblFungi"/>
</dbReference>
<protein>
    <recommendedName>
        <fullName evidence="16">Thiamine pyrophosphate-dependent 2-oxo-acid decarboxylase</fullName>
    </recommendedName>
</protein>
<feature type="domain" description="Thiamine pyrophosphate enzyme N-terminal TPP-binding" evidence="13">
    <location>
        <begin position="31"/>
        <end position="137"/>
    </location>
</feature>
<dbReference type="GO" id="GO:0000950">
    <property type="term" value="P:branched-chain amino acid catabolic process to alcohol via Ehrlich pathway"/>
    <property type="evidence" value="ECO:0007669"/>
    <property type="project" value="EnsemblFungi"/>
</dbReference>
<dbReference type="GO" id="GO:0050177">
    <property type="term" value="F:phenylpyruvate decarboxylase activity"/>
    <property type="evidence" value="ECO:0007669"/>
    <property type="project" value="EnsemblFungi"/>
</dbReference>
<dbReference type="InterPro" id="IPR047213">
    <property type="entry name" value="TPP_PYR_PDC_IPDC-like"/>
</dbReference>
<evidence type="ECO:0000256" key="9">
    <source>
        <dbReference type="PIRSR" id="PIRSR036565-2"/>
    </source>
</evidence>
<dbReference type="GO" id="GO:0006559">
    <property type="term" value="P:L-phenylalanine catabolic process"/>
    <property type="evidence" value="ECO:0007669"/>
    <property type="project" value="EnsemblFungi"/>
</dbReference>
<feature type="domain" description="Thiamine pyrophosphate enzyme TPP-binding" evidence="12">
    <location>
        <begin position="446"/>
        <end position="596"/>
    </location>
</feature>
<dbReference type="InterPro" id="IPR012000">
    <property type="entry name" value="Thiamin_PyroP_enz_cen_dom"/>
</dbReference>
<evidence type="ECO:0000256" key="2">
    <source>
        <dbReference type="ARBA" id="ARBA00007812"/>
    </source>
</evidence>
<dbReference type="GO" id="GO:0000949">
    <property type="term" value="P:aromatic amino acid family catabolic process to alcohol via Ehrlich pathway"/>
    <property type="evidence" value="ECO:0007669"/>
    <property type="project" value="EnsemblFungi"/>
</dbReference>
<dbReference type="InterPro" id="IPR029061">
    <property type="entry name" value="THDP-binding"/>
</dbReference>
<keyword evidence="5 9" id="KW-0460">Magnesium</keyword>
<dbReference type="EMBL" id="HE576752">
    <property type="protein sequence ID" value="CCC67741.1"/>
    <property type="molecule type" value="Genomic_DNA"/>
</dbReference>
<feature type="binding site" evidence="8">
    <location>
        <position position="148"/>
    </location>
    <ligand>
        <name>pyruvate</name>
        <dbReference type="ChEBI" id="CHEBI:15361"/>
        <label>1</label>
        <note>substrate; ligand shared between two neighboring subunits</note>
    </ligand>
</feature>
<dbReference type="InterPro" id="IPR011766">
    <property type="entry name" value="TPP_enzyme_TPP-bd"/>
</dbReference>
<reference evidence="14 15" key="1">
    <citation type="journal article" date="2011" name="Proc. Natl. Acad. Sci. U.S.A.">
        <title>Evolutionary erosion of yeast sex chromosomes by mating-type switching accidents.</title>
        <authorList>
            <person name="Gordon J.L."/>
            <person name="Armisen D."/>
            <person name="Proux-Wera E."/>
            <person name="Oheigeartaigh S.S."/>
            <person name="Byrne K.P."/>
            <person name="Wolfe K.H."/>
        </authorList>
    </citation>
    <scope>NUCLEOTIDE SEQUENCE [LARGE SCALE GENOMIC DNA]</scope>
    <source>
        <strain evidence="15">ATCC 76901 / BCRC 22586 / CBS 4309 / NBRC 1992 / NRRL Y-12630</strain>
    </source>
</reference>
<dbReference type="GeneID" id="96901220"/>
<evidence type="ECO:0000256" key="5">
    <source>
        <dbReference type="ARBA" id="ARBA00022842"/>
    </source>
</evidence>
<dbReference type="HOGENOM" id="CLU_013748_0_2_1"/>
<dbReference type="InterPro" id="IPR012110">
    <property type="entry name" value="PDC/IPDC-like"/>
</dbReference>
<feature type="binding site" evidence="8">
    <location>
        <position position="199"/>
    </location>
    <ligand>
        <name>pyruvate</name>
        <dbReference type="ChEBI" id="CHEBI:15361"/>
        <label>2</label>
        <note>allosteric activator</note>
    </ligand>
</feature>
<keyword evidence="3 9" id="KW-0479">Metal-binding</keyword>
<feature type="domain" description="Thiamine pyrophosphate enzyme central" evidence="11">
    <location>
        <begin position="250"/>
        <end position="361"/>
    </location>
</feature>
<dbReference type="GO" id="GO:0000951">
    <property type="term" value="P:L-methionine catabolic process to 3-methylthiopropanol"/>
    <property type="evidence" value="ECO:0007669"/>
    <property type="project" value="EnsemblFungi"/>
</dbReference>
<comment type="similarity">
    <text evidence="2 10">Belongs to the TPP enzyme family.</text>
</comment>
<dbReference type="AlphaFoldDB" id="G0V8E3"/>
<dbReference type="CDD" id="cd07038">
    <property type="entry name" value="TPP_PYR_PDC_IPDC_like"/>
    <property type="match status" value="1"/>
</dbReference>
<evidence type="ECO:0000313" key="14">
    <source>
        <dbReference type="EMBL" id="CCC67741.1"/>
    </source>
</evidence>
<dbReference type="CDD" id="cd02005">
    <property type="entry name" value="TPP_PDC_IPDC"/>
    <property type="match status" value="1"/>
</dbReference>
<dbReference type="eggNOG" id="KOG1184">
    <property type="taxonomic scope" value="Eukaryota"/>
</dbReference>
<evidence type="ECO:0000259" key="11">
    <source>
        <dbReference type="Pfam" id="PF00205"/>
    </source>
</evidence>
<dbReference type="Gene3D" id="3.40.50.970">
    <property type="match status" value="2"/>
</dbReference>
<dbReference type="Pfam" id="PF02775">
    <property type="entry name" value="TPP_enzyme_C"/>
    <property type="match status" value="1"/>
</dbReference>
<dbReference type="Pfam" id="PF02776">
    <property type="entry name" value="TPP_enzyme_N"/>
    <property type="match status" value="1"/>
</dbReference>
<evidence type="ECO:0000256" key="7">
    <source>
        <dbReference type="ARBA" id="ARBA00023239"/>
    </source>
</evidence>
<comment type="cofactor">
    <cofactor evidence="1">
        <name>thiamine diphosphate</name>
        <dbReference type="ChEBI" id="CHEBI:58937"/>
    </cofactor>
</comment>
<gene>
    <name evidence="14" type="primary">NCAS0A11830</name>
    <name evidence="14" type="ordered locus">NCAS_0A11830</name>
</gene>
<dbReference type="OrthoDB" id="308383at2759"/>
<keyword evidence="7" id="KW-0456">Lyase</keyword>
<evidence type="ECO:0000256" key="3">
    <source>
        <dbReference type="ARBA" id="ARBA00022723"/>
    </source>
</evidence>
<dbReference type="Proteomes" id="UP000001640">
    <property type="component" value="Chromosome 1"/>
</dbReference>
<dbReference type="STRING" id="1064592.G0V8E3"/>
<dbReference type="GO" id="GO:0004737">
    <property type="term" value="F:pyruvate decarboxylase activity"/>
    <property type="evidence" value="ECO:0007669"/>
    <property type="project" value="TreeGrafter"/>
</dbReference>
<evidence type="ECO:0000256" key="4">
    <source>
        <dbReference type="ARBA" id="ARBA00022793"/>
    </source>
</evidence>
<dbReference type="Pfam" id="PF00205">
    <property type="entry name" value="TPP_enzyme_M"/>
    <property type="match status" value="1"/>
</dbReference>
<dbReference type="GO" id="GO:0005829">
    <property type="term" value="C:cytosol"/>
    <property type="evidence" value="ECO:0007669"/>
    <property type="project" value="TreeGrafter"/>
</dbReference>
<evidence type="ECO:0000259" key="12">
    <source>
        <dbReference type="Pfam" id="PF02775"/>
    </source>
</evidence>
<evidence type="ECO:0000259" key="13">
    <source>
        <dbReference type="Pfam" id="PF02776"/>
    </source>
</evidence>
<dbReference type="InterPro" id="IPR012001">
    <property type="entry name" value="Thiamin_PyroP_enz_TPP-bd_dom"/>
</dbReference>
<proteinExistence type="inferred from homology"/>
<evidence type="ECO:0000256" key="1">
    <source>
        <dbReference type="ARBA" id="ARBA00001964"/>
    </source>
</evidence>
<dbReference type="GO" id="GO:0030976">
    <property type="term" value="F:thiamine pyrophosphate binding"/>
    <property type="evidence" value="ECO:0007669"/>
    <property type="project" value="InterPro"/>
</dbReference>
<name>G0V8E3_NAUCA</name>
<feature type="binding site" evidence="9">
    <location>
        <position position="514"/>
    </location>
    <ligand>
        <name>Mg(2+)</name>
        <dbReference type="ChEBI" id="CHEBI:18420"/>
    </ligand>
</feature>
<feature type="binding site" evidence="9">
    <location>
        <position position="541"/>
    </location>
    <ligand>
        <name>Mg(2+)</name>
        <dbReference type="ChEBI" id="CHEBI:18420"/>
    </ligand>
</feature>
<comment type="cofactor">
    <cofactor evidence="9">
        <name>Mg(2+)</name>
        <dbReference type="ChEBI" id="CHEBI:18420"/>
    </cofactor>
    <text evidence="9">Binds 1 Mg(2+) per subunit.</text>
</comment>
<feature type="binding site" evidence="8">
    <location>
        <position position="547"/>
    </location>
    <ligand>
        <name>pyruvate</name>
        <dbReference type="ChEBI" id="CHEBI:15361"/>
        <label>1</label>
        <note>substrate; ligand shared between two neighboring subunits</note>
    </ligand>
</feature>
<evidence type="ECO:0000256" key="6">
    <source>
        <dbReference type="ARBA" id="ARBA00023052"/>
    </source>
</evidence>
<dbReference type="FunFam" id="3.40.50.970:FF:000024">
    <property type="entry name" value="Pyruvate decarboxylase isozyme"/>
    <property type="match status" value="1"/>
</dbReference>
<keyword evidence="6 10" id="KW-0786">Thiamine pyrophosphate</keyword>
<dbReference type="KEGG" id="ncs:NCAS_0A11830"/>
<feature type="binding site" evidence="9">
    <location>
        <position position="543"/>
    </location>
    <ligand>
        <name>Mg(2+)</name>
        <dbReference type="ChEBI" id="CHEBI:18420"/>
    </ligand>
</feature>
<evidence type="ECO:0000313" key="15">
    <source>
        <dbReference type="Proteomes" id="UP000001640"/>
    </source>
</evidence>
<evidence type="ECO:0008006" key="16">
    <source>
        <dbReference type="Google" id="ProtNLM"/>
    </source>
</evidence>
<dbReference type="PANTHER" id="PTHR43452:SF3">
    <property type="entry name" value="TRANSAMINATED AMINO ACID DECARBOXYLASE"/>
    <property type="match status" value="1"/>
</dbReference>
<dbReference type="InterPro" id="IPR047214">
    <property type="entry name" value="TPP_PDC_IPDC"/>
</dbReference>
<sequence length="637" mass="72171">MLTVPLSQELIGNYNSFQPNTTTARDGIPFGEYLLQRILTAGTKSIFGVPGDFNLSLLEYLYTPSLISQGLRWIGTCNELNAAYAADGYSRYSNKMSCLITTYGVGELSAMNGVAGAFAEDVKVLHIVGVTRSVDSRSDDYHTRNIHHLVPKLKDSNFIGPNHRVYSEMVRDKLACSVAYLDNIETACDEVDKVIFDIYKYSKPGYIFVPADFSDMLVNPSNLVSNPVITLENAIPEVPSLELEEVTQLLLQCIYDSKTPAIIGDVLTDRFGCAPELNKLIKMTSMWNFSTVMGKSVIDESNPKYMGLYNGNEGICSVTERFLQCDLVLHFGINVNEINNGHYTYKYNENAKIVELHPEYVRFFDFKINEEKLFKGVHFVPILKRLLEKLEPTNLNFNYPTNVARFSQEEICLPQESSSELKVTQTHLQNKIPSYFNDGDVVVCETGSFQFALRDFIFPSQLKYISQGFFLSIGMALPASMGVGIAMQDFPKSHLIANGKEHSYQPRLILFEGDGAAQMTVQELTTMLRNKIPIEIILLNNNGYTIERAIKGPTRSYNDIMPWKWTKLFEAFGDFDNKYTMNTLVETRSELDRILEDLKYKKRDNLIELLEVKLDVMDFPKQLQSMVDAAAFKRSKK</sequence>
<dbReference type="GO" id="GO:0005634">
    <property type="term" value="C:nucleus"/>
    <property type="evidence" value="ECO:0007669"/>
    <property type="project" value="TreeGrafter"/>
</dbReference>
<feature type="binding site" evidence="8">
    <location>
        <position position="52"/>
    </location>
    <ligand>
        <name>pyruvate</name>
        <dbReference type="ChEBI" id="CHEBI:15361"/>
        <label>1</label>
        <note>substrate; ligand shared between two neighboring subunits</note>
    </ligand>
</feature>